<dbReference type="eggNOG" id="ENOG502ZKEM">
    <property type="taxonomic scope" value="Bacteria"/>
</dbReference>
<dbReference type="EMBL" id="HE796683">
    <property type="protein sequence ID" value="CCH03206.1"/>
    <property type="molecule type" value="Genomic_DNA"/>
</dbReference>
<dbReference type="RefSeq" id="WP_015334305.1">
    <property type="nucleotide sequence ID" value="NC_020054.1"/>
</dbReference>
<evidence type="ECO:0000313" key="1">
    <source>
        <dbReference type="EMBL" id="CCH03206.1"/>
    </source>
</evidence>
<reference evidence="1 2" key="1">
    <citation type="journal article" date="2012" name="J. Bacteriol.">
        <title>Genome Sequence of Fibrella aestuarina BUZ 2T, a Filamentous Marine Bacterium.</title>
        <authorList>
            <person name="Filippini M."/>
            <person name="Qi W."/>
            <person name="Blom J."/>
            <person name="Goesmann A."/>
            <person name="Smits T.H."/>
            <person name="Bagheri H.C."/>
        </authorList>
    </citation>
    <scope>NUCLEOTIDE SEQUENCE [LARGE SCALE GENOMIC DNA]</scope>
    <source>
        <strain evidence="2">BUZ 2T</strain>
    </source>
</reference>
<dbReference type="KEGG" id="fae:FAES_5207"/>
<accession>I0KGF3</accession>
<organism evidence="1 2">
    <name type="scientific">Fibrella aestuarina BUZ 2</name>
    <dbReference type="NCBI Taxonomy" id="1166018"/>
    <lineage>
        <taxon>Bacteria</taxon>
        <taxon>Pseudomonadati</taxon>
        <taxon>Bacteroidota</taxon>
        <taxon>Cytophagia</taxon>
        <taxon>Cytophagales</taxon>
        <taxon>Spirosomataceae</taxon>
        <taxon>Fibrella</taxon>
    </lineage>
</organism>
<sequence>MSTSVNLNDLSPEQLREAVARLGDSLKSPADWEAVRPQFTQVESISIRRLQEIITLTEAAGSSYVKLYNALDEAGNHFFFLAPSTTDGRALDGSDAVAVMCCCSRPPCPDSSSDRYYTVG</sequence>
<dbReference type="HOGENOM" id="CLU_2046182_0_0_10"/>
<name>I0KGF3_9BACT</name>
<dbReference type="STRING" id="1166018.FAES_5207"/>
<proteinExistence type="predicted"/>
<dbReference type="Proteomes" id="UP000011058">
    <property type="component" value="Chromosome"/>
</dbReference>
<dbReference type="AlphaFoldDB" id="I0KGF3"/>
<protein>
    <submittedName>
        <fullName evidence="1">Uncharacterized protein</fullName>
    </submittedName>
</protein>
<keyword evidence="2" id="KW-1185">Reference proteome</keyword>
<evidence type="ECO:0000313" key="2">
    <source>
        <dbReference type="Proteomes" id="UP000011058"/>
    </source>
</evidence>
<dbReference type="OrthoDB" id="963088at2"/>
<gene>
    <name evidence="1" type="ORF">FAES_5207</name>
</gene>